<organism evidence="2 3">
    <name type="scientific">Micromonospora deserti</name>
    <dbReference type="NCBI Taxonomy" id="2070366"/>
    <lineage>
        <taxon>Bacteria</taxon>
        <taxon>Bacillati</taxon>
        <taxon>Actinomycetota</taxon>
        <taxon>Actinomycetes</taxon>
        <taxon>Micromonosporales</taxon>
        <taxon>Micromonosporaceae</taxon>
        <taxon>Micromonospora</taxon>
    </lineage>
</organism>
<keyword evidence="1" id="KW-0732">Signal</keyword>
<dbReference type="Proteomes" id="UP000248749">
    <property type="component" value="Unassembled WGS sequence"/>
</dbReference>
<accession>A0A2W2CRB4</accession>
<keyword evidence="3" id="KW-1185">Reference proteome</keyword>
<dbReference type="EMBL" id="POUB01000220">
    <property type="protein sequence ID" value="PZF90839.1"/>
    <property type="molecule type" value="Genomic_DNA"/>
</dbReference>
<reference evidence="2 3" key="1">
    <citation type="submission" date="2018-01" db="EMBL/GenBank/DDBJ databases">
        <title>Draft genome sequence of Salinispora sp. 13K206.</title>
        <authorList>
            <person name="Sahin N."/>
            <person name="Saygin H."/>
            <person name="Ay H."/>
        </authorList>
    </citation>
    <scope>NUCLEOTIDE SEQUENCE [LARGE SCALE GENOMIC DNA]</scope>
    <source>
        <strain evidence="2 3">13K206</strain>
    </source>
</reference>
<evidence type="ECO:0000256" key="1">
    <source>
        <dbReference type="SAM" id="SignalP"/>
    </source>
</evidence>
<dbReference type="AlphaFoldDB" id="A0A2W2CRB4"/>
<gene>
    <name evidence="2" type="ORF">C1I99_24030</name>
</gene>
<comment type="caution">
    <text evidence="2">The sequence shown here is derived from an EMBL/GenBank/DDBJ whole genome shotgun (WGS) entry which is preliminary data.</text>
</comment>
<name>A0A2W2CRB4_9ACTN</name>
<sequence length="165" mass="17474">MSRWSSHLPTVAILTVVVLAGCVRPASDDPAQATTGPTGTAHGVTVTVAADRYRAGEVVVLTVANDSGGTVFADDLKTDCSPVLLERREGETWTGYDNCGVERASSVVVWSPGQRREFRLDTAGSSFSATPLPAGFYRITFGFRRSAIPDGTVAERVHSAGFRIG</sequence>
<evidence type="ECO:0000313" key="2">
    <source>
        <dbReference type="EMBL" id="PZF90839.1"/>
    </source>
</evidence>
<protein>
    <recommendedName>
        <fullName evidence="4">Intracellular proteinase inhibitor BsuPI domain-containing protein</fullName>
    </recommendedName>
</protein>
<proteinExistence type="predicted"/>
<evidence type="ECO:0008006" key="4">
    <source>
        <dbReference type="Google" id="ProtNLM"/>
    </source>
</evidence>
<feature type="chain" id="PRO_5039588698" description="Intracellular proteinase inhibitor BsuPI domain-containing protein" evidence="1">
    <location>
        <begin position="21"/>
        <end position="165"/>
    </location>
</feature>
<feature type="signal peptide" evidence="1">
    <location>
        <begin position="1"/>
        <end position="20"/>
    </location>
</feature>
<dbReference type="OrthoDB" id="3392902at2"/>
<dbReference type="PROSITE" id="PS51257">
    <property type="entry name" value="PROKAR_LIPOPROTEIN"/>
    <property type="match status" value="1"/>
</dbReference>
<evidence type="ECO:0000313" key="3">
    <source>
        <dbReference type="Proteomes" id="UP000248749"/>
    </source>
</evidence>
<dbReference type="RefSeq" id="WP_111136483.1">
    <property type="nucleotide sequence ID" value="NZ_POUB01000220.1"/>
</dbReference>